<accession>A0A4P7LGP3</accession>
<evidence type="ECO:0000313" key="1">
    <source>
        <dbReference type="EMBL" id="QBY55260.1"/>
    </source>
</evidence>
<reference evidence="1 2" key="1">
    <citation type="submission" date="2019-03" db="EMBL/GenBank/DDBJ databases">
        <title>Efficiently degradation of phenoxyalkanoic acid herbicides by Cupriavidus oxalaticus strain X32.</title>
        <authorList>
            <person name="Sheng X."/>
        </authorList>
    </citation>
    <scope>NUCLEOTIDE SEQUENCE [LARGE SCALE GENOMIC DNA]</scope>
    <source>
        <strain evidence="1 2">X32</strain>
        <plasmid evidence="1 2">unnamed1</plasmid>
    </source>
</reference>
<keyword evidence="1" id="KW-0614">Plasmid</keyword>
<dbReference type="AlphaFoldDB" id="A0A4P7LGP3"/>
<geneLocation type="plasmid" evidence="1">
    <name>unnamed1</name>
</geneLocation>
<proteinExistence type="predicted"/>
<dbReference type="OrthoDB" id="9155536at2"/>
<protein>
    <submittedName>
        <fullName evidence="1">Uncharacterized protein</fullName>
    </submittedName>
</protein>
<dbReference type="EMBL" id="CP038636">
    <property type="protein sequence ID" value="QBY55260.1"/>
    <property type="molecule type" value="Genomic_DNA"/>
</dbReference>
<dbReference type="Proteomes" id="UP000295294">
    <property type="component" value="Plasmid unnamed1"/>
</dbReference>
<gene>
    <name evidence="1" type="ORF">E0W60_29610</name>
</gene>
<organism evidence="1 2">
    <name type="scientific">Cupriavidus oxalaticus</name>
    <dbReference type="NCBI Taxonomy" id="96344"/>
    <lineage>
        <taxon>Bacteria</taxon>
        <taxon>Pseudomonadati</taxon>
        <taxon>Pseudomonadota</taxon>
        <taxon>Betaproteobacteria</taxon>
        <taxon>Burkholderiales</taxon>
        <taxon>Burkholderiaceae</taxon>
        <taxon>Cupriavidus</taxon>
    </lineage>
</organism>
<dbReference type="RefSeq" id="WP_135706535.1">
    <property type="nucleotide sequence ID" value="NZ_CP038636.1"/>
</dbReference>
<sequence>MSDYVEVTQVDVNALAEKLNELGAKLDEKEATVLLGILSLAEKSLGTQTVPDPAGSQPDQAKKRKLTLERETIRNLNVWERLLAPRSESLWTCPGLPDPGADVINPAKS</sequence>
<dbReference type="KEGG" id="cox:E0W60_29610"/>
<evidence type="ECO:0000313" key="2">
    <source>
        <dbReference type="Proteomes" id="UP000295294"/>
    </source>
</evidence>
<name>A0A4P7LGP3_9BURK</name>